<keyword evidence="2" id="KW-1185">Reference proteome</keyword>
<comment type="caution">
    <text evidence="1">The sequence shown here is derived from an EMBL/GenBank/DDBJ whole genome shotgun (WGS) entry which is preliminary data.</text>
</comment>
<dbReference type="Proteomes" id="UP001156664">
    <property type="component" value="Unassembled WGS sequence"/>
</dbReference>
<reference evidence="2" key="1">
    <citation type="journal article" date="2019" name="Int. J. Syst. Evol. Microbiol.">
        <title>The Global Catalogue of Microorganisms (GCM) 10K type strain sequencing project: providing services to taxonomists for standard genome sequencing and annotation.</title>
        <authorList>
            <consortium name="The Broad Institute Genomics Platform"/>
            <consortium name="The Broad Institute Genome Sequencing Center for Infectious Disease"/>
            <person name="Wu L."/>
            <person name="Ma J."/>
        </authorList>
    </citation>
    <scope>NUCLEOTIDE SEQUENCE [LARGE SCALE GENOMIC DNA]</scope>
    <source>
        <strain evidence="2">NBRC 105857</strain>
    </source>
</reference>
<name>A0ABQ5YSZ7_9BURK</name>
<protein>
    <recommendedName>
        <fullName evidence="3">Outer membrane protein beta-barrel domain-containing protein</fullName>
    </recommendedName>
</protein>
<evidence type="ECO:0000313" key="2">
    <source>
        <dbReference type="Proteomes" id="UP001156664"/>
    </source>
</evidence>
<gene>
    <name evidence="1" type="ORF">GCM10007875_14860</name>
</gene>
<proteinExistence type="predicted"/>
<dbReference type="EMBL" id="BSOJ01000015">
    <property type="protein sequence ID" value="GLR26396.1"/>
    <property type="molecule type" value="Genomic_DNA"/>
</dbReference>
<accession>A0ABQ5YSZ7</accession>
<dbReference type="RefSeq" id="WP_284280973.1">
    <property type="nucleotide sequence ID" value="NZ_BSOJ01000015.1"/>
</dbReference>
<sequence length="196" mass="21591">MKILRTSYPTQHRIRVAGMAGVLLLTQCISVAYASDLKMSMRLEFKEPAHSKSVPNEQHLTKPSSPSPWLGGFSLGAIPATLNSVKHFFNGLRHHRSVLDEADRAEVAQSQSLSLYDKTTHSIGLIPYGVSYAVSKDIDLQYAGNSAAVGSGAPWQSLRMINKDDPERHWYFAVDKVQFERKDAISAGVGVLLPLK</sequence>
<evidence type="ECO:0000313" key="1">
    <source>
        <dbReference type="EMBL" id="GLR26396.1"/>
    </source>
</evidence>
<organism evidence="1 2">
    <name type="scientific">Limnobacter litoralis</name>
    <dbReference type="NCBI Taxonomy" id="481366"/>
    <lineage>
        <taxon>Bacteria</taxon>
        <taxon>Pseudomonadati</taxon>
        <taxon>Pseudomonadota</taxon>
        <taxon>Betaproteobacteria</taxon>
        <taxon>Burkholderiales</taxon>
        <taxon>Burkholderiaceae</taxon>
        <taxon>Limnobacter</taxon>
    </lineage>
</organism>
<evidence type="ECO:0008006" key="3">
    <source>
        <dbReference type="Google" id="ProtNLM"/>
    </source>
</evidence>